<reference evidence="1 2" key="1">
    <citation type="submission" date="2021-06" db="EMBL/GenBank/DDBJ databases">
        <title>Caerostris extrusa draft genome.</title>
        <authorList>
            <person name="Kono N."/>
            <person name="Arakawa K."/>
        </authorList>
    </citation>
    <scope>NUCLEOTIDE SEQUENCE [LARGE SCALE GENOMIC DNA]</scope>
</reference>
<accession>A0AAV4P8G1</accession>
<dbReference type="Proteomes" id="UP001054945">
    <property type="component" value="Unassembled WGS sequence"/>
</dbReference>
<name>A0AAV4P8G1_CAEEX</name>
<proteinExistence type="predicted"/>
<keyword evidence="2" id="KW-1185">Reference proteome</keyword>
<protein>
    <submittedName>
        <fullName evidence="1">Uncharacterized protein</fullName>
    </submittedName>
</protein>
<evidence type="ECO:0000313" key="1">
    <source>
        <dbReference type="EMBL" id="GIX92929.1"/>
    </source>
</evidence>
<comment type="caution">
    <text evidence="1">The sequence shown here is derived from an EMBL/GenBank/DDBJ whole genome shotgun (WGS) entry which is preliminary data.</text>
</comment>
<sequence length="72" mass="7892">MNAINPATGNHGASLRVRQMFSSEGLLKSRGDLQQNQVVSLQLRPLGLTRNESSSKAIVSSILCFKTKQLHK</sequence>
<evidence type="ECO:0000313" key="2">
    <source>
        <dbReference type="Proteomes" id="UP001054945"/>
    </source>
</evidence>
<organism evidence="1 2">
    <name type="scientific">Caerostris extrusa</name>
    <name type="common">Bark spider</name>
    <name type="synonym">Caerostris bankana</name>
    <dbReference type="NCBI Taxonomy" id="172846"/>
    <lineage>
        <taxon>Eukaryota</taxon>
        <taxon>Metazoa</taxon>
        <taxon>Ecdysozoa</taxon>
        <taxon>Arthropoda</taxon>
        <taxon>Chelicerata</taxon>
        <taxon>Arachnida</taxon>
        <taxon>Araneae</taxon>
        <taxon>Araneomorphae</taxon>
        <taxon>Entelegynae</taxon>
        <taxon>Araneoidea</taxon>
        <taxon>Araneidae</taxon>
        <taxon>Caerostris</taxon>
    </lineage>
</organism>
<gene>
    <name evidence="1" type="ORF">CEXT_451951</name>
</gene>
<dbReference type="EMBL" id="BPLR01021721">
    <property type="protein sequence ID" value="GIX92929.1"/>
    <property type="molecule type" value="Genomic_DNA"/>
</dbReference>
<dbReference type="AlphaFoldDB" id="A0AAV4P8G1"/>